<evidence type="ECO:0000313" key="3">
    <source>
        <dbReference type="Proteomes" id="UP000015347"/>
    </source>
</evidence>
<sequence>MSNQTNPFHAGELEAQRRAGVEDIAASSRGFIRGHMPDQHRAFFAALPFLVITAGDTEGRPWVSILEGPEGFASSPGPGILKLDASLAADDPLADSLVPDRPVGLLGIELATRRRNRLNGRLTATTGGYTVAVSQSFGNCPQYIHEREWHRAETAAVRSRTSGRLDDAQAERIAAVDTFFIGSGHRTERHGAANGFDASHRGGPPGFVRVEDGGALLFPDYPGNNFFNTIRPNRRIPSRGNIEHRAPNVMTVRAASLVNAASKFQFGPRMVDGSVSNARRGSSAGFRK</sequence>
<dbReference type="Proteomes" id="UP000015347">
    <property type="component" value="Unassembled WGS sequence"/>
</dbReference>
<dbReference type="PANTHER" id="PTHR42815:SF2">
    <property type="entry name" value="FAD-BINDING, PUTATIVE (AFU_ORTHOLOGUE AFUA_6G07600)-RELATED"/>
    <property type="match status" value="1"/>
</dbReference>
<gene>
    <name evidence="2" type="ORF">Salmuc_01887</name>
</gene>
<evidence type="ECO:0000256" key="1">
    <source>
        <dbReference type="SAM" id="MobiDB-lite"/>
    </source>
</evidence>
<protein>
    <submittedName>
        <fullName evidence="2">Putative iron-sulfur binding protein</fullName>
    </submittedName>
</protein>
<evidence type="ECO:0000313" key="2">
    <source>
        <dbReference type="EMBL" id="EPX84112.1"/>
    </source>
</evidence>
<reference evidence="3" key="1">
    <citation type="journal article" date="2014" name="Stand. Genomic Sci.">
        <title>Genome sequence of the exopolysaccharide-producing Salipiger mucosus type strain (DSM 16094(T)), a moderately halophilic member of the Roseobacter clade.</title>
        <authorList>
            <person name="Riedel T."/>
            <person name="Spring S."/>
            <person name="Fiebig A."/>
            <person name="Petersen J."/>
            <person name="Kyrpides N.C."/>
            <person name="Goker M."/>
            <person name="Klenk H.P."/>
        </authorList>
    </citation>
    <scope>NUCLEOTIDE SEQUENCE [LARGE SCALE GENOMIC DNA]</scope>
    <source>
        <strain evidence="3">DSM 16094</strain>
    </source>
</reference>
<feature type="region of interest" description="Disordered" evidence="1">
    <location>
        <begin position="269"/>
        <end position="288"/>
    </location>
</feature>
<dbReference type="RefSeq" id="WP_021120036.1">
    <property type="nucleotide sequence ID" value="NZ_KE557274.1"/>
</dbReference>
<dbReference type="AlphaFoldDB" id="S9QX33"/>
<keyword evidence="3" id="KW-1185">Reference proteome</keyword>
<proteinExistence type="predicted"/>
<name>S9QX33_9RHOB</name>
<dbReference type="PANTHER" id="PTHR42815">
    <property type="entry name" value="FAD-BINDING, PUTATIVE (AFU_ORTHOLOGUE AFUA_6G07600)-RELATED"/>
    <property type="match status" value="1"/>
</dbReference>
<dbReference type="eggNOG" id="COG3576">
    <property type="taxonomic scope" value="Bacteria"/>
</dbReference>
<accession>S9QX33</accession>
<dbReference type="STRING" id="1123237.Salmuc_01887"/>
<dbReference type="OrthoDB" id="9786134at2"/>
<comment type="caution">
    <text evidence="2">The sequence shown here is derived from an EMBL/GenBank/DDBJ whole genome shotgun (WGS) entry which is preliminary data.</text>
</comment>
<dbReference type="EMBL" id="APVH01000013">
    <property type="protein sequence ID" value="EPX84112.1"/>
    <property type="molecule type" value="Genomic_DNA"/>
</dbReference>
<organism evidence="2 3">
    <name type="scientific">Salipiger mucosus DSM 16094</name>
    <dbReference type="NCBI Taxonomy" id="1123237"/>
    <lineage>
        <taxon>Bacteria</taxon>
        <taxon>Pseudomonadati</taxon>
        <taxon>Pseudomonadota</taxon>
        <taxon>Alphaproteobacteria</taxon>
        <taxon>Rhodobacterales</taxon>
        <taxon>Roseobacteraceae</taxon>
        <taxon>Salipiger</taxon>
    </lineage>
</organism>
<dbReference type="HOGENOM" id="CLU_966084_0_0_5"/>